<feature type="domain" description="Peptidase M14" evidence="2">
    <location>
        <begin position="69"/>
        <end position="372"/>
    </location>
</feature>
<name>A0A956RNB2_UNCEI</name>
<dbReference type="GO" id="GO:0004181">
    <property type="term" value="F:metallocarboxypeptidase activity"/>
    <property type="evidence" value="ECO:0007669"/>
    <property type="project" value="InterPro"/>
</dbReference>
<proteinExistence type="inferred from homology"/>
<comment type="caution">
    <text evidence="1">Lacks conserved residue(s) required for the propagation of feature annotation.</text>
</comment>
<evidence type="ECO:0000313" key="4">
    <source>
        <dbReference type="Proteomes" id="UP000697710"/>
    </source>
</evidence>
<evidence type="ECO:0000256" key="1">
    <source>
        <dbReference type="PROSITE-ProRule" id="PRU01379"/>
    </source>
</evidence>
<dbReference type="Pfam" id="PF00246">
    <property type="entry name" value="Peptidase_M14"/>
    <property type="match status" value="1"/>
</dbReference>
<reference evidence="3" key="1">
    <citation type="submission" date="2020-04" db="EMBL/GenBank/DDBJ databases">
        <authorList>
            <person name="Zhang T."/>
        </authorList>
    </citation>
    <scope>NUCLEOTIDE SEQUENCE</scope>
    <source>
        <strain evidence="3">HKST-UBA01</strain>
    </source>
</reference>
<keyword evidence="3" id="KW-0645">Protease</keyword>
<comment type="similarity">
    <text evidence="1">Belongs to the peptidase M14 family.</text>
</comment>
<comment type="caution">
    <text evidence="3">The sequence shown here is derived from an EMBL/GenBank/DDBJ whole genome shotgun (WGS) entry which is preliminary data.</text>
</comment>
<organism evidence="3 4">
    <name type="scientific">Eiseniibacteriota bacterium</name>
    <dbReference type="NCBI Taxonomy" id="2212470"/>
    <lineage>
        <taxon>Bacteria</taxon>
        <taxon>Candidatus Eiseniibacteriota</taxon>
    </lineage>
</organism>
<dbReference type="SUPFAM" id="SSF53187">
    <property type="entry name" value="Zn-dependent exopeptidases"/>
    <property type="match status" value="1"/>
</dbReference>
<dbReference type="AlphaFoldDB" id="A0A956RNB2"/>
<keyword evidence="3" id="KW-0121">Carboxypeptidase</keyword>
<reference evidence="3" key="2">
    <citation type="journal article" date="2021" name="Microbiome">
        <title>Successional dynamics and alternative stable states in a saline activated sludge microbial community over 9 years.</title>
        <authorList>
            <person name="Wang Y."/>
            <person name="Ye J."/>
            <person name="Ju F."/>
            <person name="Liu L."/>
            <person name="Boyd J.A."/>
            <person name="Deng Y."/>
            <person name="Parks D.H."/>
            <person name="Jiang X."/>
            <person name="Yin X."/>
            <person name="Woodcroft B.J."/>
            <person name="Tyson G.W."/>
            <person name="Hugenholtz P."/>
            <person name="Polz M.F."/>
            <person name="Zhang T."/>
        </authorList>
    </citation>
    <scope>NUCLEOTIDE SEQUENCE</scope>
    <source>
        <strain evidence="3">HKST-UBA01</strain>
    </source>
</reference>
<dbReference type="PROSITE" id="PS52035">
    <property type="entry name" value="PEPTIDASE_M14"/>
    <property type="match status" value="1"/>
</dbReference>
<dbReference type="GO" id="GO:0006508">
    <property type="term" value="P:proteolysis"/>
    <property type="evidence" value="ECO:0007669"/>
    <property type="project" value="InterPro"/>
</dbReference>
<accession>A0A956RNB2</accession>
<dbReference type="EMBL" id="JAGQHR010000008">
    <property type="protein sequence ID" value="MCA9726177.1"/>
    <property type="molecule type" value="Genomic_DNA"/>
</dbReference>
<dbReference type="SUPFAM" id="SSF52317">
    <property type="entry name" value="Class I glutamine amidotransferase-like"/>
    <property type="match status" value="1"/>
</dbReference>
<dbReference type="GO" id="GO:0008270">
    <property type="term" value="F:zinc ion binding"/>
    <property type="evidence" value="ECO:0007669"/>
    <property type="project" value="InterPro"/>
</dbReference>
<dbReference type="Proteomes" id="UP000697710">
    <property type="component" value="Unassembled WGS sequence"/>
</dbReference>
<dbReference type="InterPro" id="IPR000834">
    <property type="entry name" value="Peptidase_M14"/>
</dbReference>
<keyword evidence="3" id="KW-0378">Hydrolase</keyword>
<gene>
    <name evidence="3" type="ORF">KC729_00735</name>
</gene>
<dbReference type="CDD" id="cd03143">
    <property type="entry name" value="A4_beta-galactosidase_middle_domain"/>
    <property type="match status" value="1"/>
</dbReference>
<dbReference type="InterPro" id="IPR029062">
    <property type="entry name" value="Class_I_gatase-like"/>
</dbReference>
<protein>
    <submittedName>
        <fullName evidence="3">Zinc carboxypeptidase</fullName>
    </submittedName>
</protein>
<dbReference type="Gene3D" id="3.40.630.10">
    <property type="entry name" value="Zn peptidases"/>
    <property type="match status" value="1"/>
</dbReference>
<dbReference type="SMART" id="SM00631">
    <property type="entry name" value="Zn_pept"/>
    <property type="match status" value="1"/>
</dbReference>
<evidence type="ECO:0000259" key="2">
    <source>
        <dbReference type="PROSITE" id="PS52035"/>
    </source>
</evidence>
<evidence type="ECO:0000313" key="3">
    <source>
        <dbReference type="EMBL" id="MCA9726177.1"/>
    </source>
</evidence>
<sequence length="875" mass="96381">MSTSFATTSSASRFLASRFFAAILTLLSLAMATRSVEATELSYYLPQDVTYAPEIPLPSATLGYEVGDWHVRHDQLVAYLQTLAAASPRIRIEETGRTHEGRPLLLLTVTSPDNLGRLDEIRTRHAQLTDPEHSDAVDISDLPVVCYLGYSIHGNEASGSNAALLVAYYLAAAQGEEIESILRDTVILLDPALNPDGLARFGEWANTYRGQEPVGDPDSRERDEAWPGGRTNHYWFDLNRDWLLAVHPESQARLVTYQRWKPNLLGDFHETSSRHTFFFQPGVPSRKNPLTPQRNVELTQRLASYHARALDAAGSLYFTEEVYDDYYYGKGSTYPDINGGIGILFEQATTSGQTIDLEQGERDFPFTIRNQFLVSLSTLRGARDLRTDLLSYQRSFYQDAWHGAPSSGWIFGDATDRTRTATLVELLLRHGIDVYRAAHGGDVEGTRYEPGSTFVVPRKQAQARLLEAMMETRTSFPDSVFYDVSTWTMPLAMGLPYASVSNARDWMGDKVETAPIPAGQVRVTDRGSLPVAFAFEWGEYLAPRALLELEREGIWARVATRPFAAQTAQGRTSFDFGTIVIPCGIQKATAAALWEAMDRIAQEDGVDVHAIVTGLTPAGIDLGSPSLRPVNPPSIAMLVGDGVSSTTAGTIWHLLDHKFGQPVSLLTLQPLSGAQLRRYTHLILPDGGYDRLGEAGKESLRRWVEEGGVLILVGSATTWAIDAGLIPGERRQDPMALVESPKPPRPYGQYGATQSARRISGAILWARLDRTHPLGFGFPRPRIAVFRDSRIFLSPDANPYGNVVQCTEAPLASGYVPSGDLPLIAGSASLMARREGRGAVISMVDEPDFRGFWYGTNKLFMNAVCFGAIIDRTGE</sequence>